<feature type="transmembrane region" description="Helical" evidence="2">
    <location>
        <begin position="172"/>
        <end position="190"/>
    </location>
</feature>
<keyword evidence="2" id="KW-0472">Membrane</keyword>
<keyword evidence="4" id="KW-1185">Reference proteome</keyword>
<keyword evidence="2" id="KW-1133">Transmembrane helix</keyword>
<reference evidence="3 4" key="1">
    <citation type="journal article" date="2024" name="Nat. Commun.">
        <title>Phylogenomics reveals the evolutionary origins of lichenization in chlorophyte algae.</title>
        <authorList>
            <person name="Puginier C."/>
            <person name="Libourel C."/>
            <person name="Otte J."/>
            <person name="Skaloud P."/>
            <person name="Haon M."/>
            <person name="Grisel S."/>
            <person name="Petersen M."/>
            <person name="Berrin J.G."/>
            <person name="Delaux P.M."/>
            <person name="Dal Grande F."/>
            <person name="Keller J."/>
        </authorList>
    </citation>
    <scope>NUCLEOTIDE SEQUENCE [LARGE SCALE GENOMIC DNA]</scope>
    <source>
        <strain evidence="3 4">SAG 2145</strain>
    </source>
</reference>
<feature type="region of interest" description="Disordered" evidence="1">
    <location>
        <begin position="279"/>
        <end position="310"/>
    </location>
</feature>
<protein>
    <recommendedName>
        <fullName evidence="5">TLC domain-containing protein</fullName>
    </recommendedName>
</protein>
<evidence type="ECO:0000256" key="2">
    <source>
        <dbReference type="SAM" id="Phobius"/>
    </source>
</evidence>
<comment type="caution">
    <text evidence="3">The sequence shown here is derived from an EMBL/GenBank/DDBJ whole genome shotgun (WGS) entry which is preliminary data.</text>
</comment>
<dbReference type="AlphaFoldDB" id="A0AAW1RZR9"/>
<organism evidence="3 4">
    <name type="scientific">Apatococcus lobatus</name>
    <dbReference type="NCBI Taxonomy" id="904363"/>
    <lineage>
        <taxon>Eukaryota</taxon>
        <taxon>Viridiplantae</taxon>
        <taxon>Chlorophyta</taxon>
        <taxon>core chlorophytes</taxon>
        <taxon>Trebouxiophyceae</taxon>
        <taxon>Chlorellales</taxon>
        <taxon>Chlorellaceae</taxon>
        <taxon>Apatococcus</taxon>
    </lineage>
</organism>
<feature type="transmembrane region" description="Helical" evidence="2">
    <location>
        <begin position="75"/>
        <end position="101"/>
    </location>
</feature>
<proteinExistence type="predicted"/>
<gene>
    <name evidence="3" type="ORF">WJX74_005448</name>
</gene>
<dbReference type="Proteomes" id="UP001438707">
    <property type="component" value="Unassembled WGS sequence"/>
</dbReference>
<sequence length="351" mass="38764">MLHWSNLSRGVASAPITAAIFNSGIFADFYKACFYAAAGTIPLFLAINLALAGLARKFPAGCWPSFPNDAQRVVFATHIAFCVIFTGTFVPFTVALVRILFTARSVLWLGQASTYRCIAYPLALQLMMYGFEGSLRSVYRVNVFLIIHHLMFCSMLALMLESTSTFVLKVDVILSCFATYEMLLYASLIARKVLKSVVVVKSIMAAGLAFYAFTRLIQAALLIGLFVASYGQENRTSKGRGLWWTSLIMCTLLSLLQCYTFIIYSAIWRHIGRPRLPSLPQHSSPPASHTTHMAVSAKEDSEAKTQLSHEPHDIMSSKAELLPSYMPGIMDTAMSSSSRGANLRTLRSAYV</sequence>
<evidence type="ECO:0008006" key="5">
    <source>
        <dbReference type="Google" id="ProtNLM"/>
    </source>
</evidence>
<feature type="compositionally biased region" description="Basic and acidic residues" evidence="1">
    <location>
        <begin position="297"/>
        <end position="310"/>
    </location>
</feature>
<feature type="transmembrane region" description="Helical" evidence="2">
    <location>
        <begin position="34"/>
        <end position="54"/>
    </location>
</feature>
<evidence type="ECO:0000313" key="3">
    <source>
        <dbReference type="EMBL" id="KAK9838896.1"/>
    </source>
</evidence>
<feature type="compositionally biased region" description="Polar residues" evidence="1">
    <location>
        <begin position="280"/>
        <end position="293"/>
    </location>
</feature>
<feature type="transmembrane region" description="Helical" evidence="2">
    <location>
        <begin position="202"/>
        <end position="230"/>
    </location>
</feature>
<keyword evidence="2" id="KW-0812">Transmembrane</keyword>
<evidence type="ECO:0000256" key="1">
    <source>
        <dbReference type="SAM" id="MobiDB-lite"/>
    </source>
</evidence>
<feature type="transmembrane region" description="Helical" evidence="2">
    <location>
        <begin position="143"/>
        <end position="160"/>
    </location>
</feature>
<evidence type="ECO:0000313" key="4">
    <source>
        <dbReference type="Proteomes" id="UP001438707"/>
    </source>
</evidence>
<feature type="transmembrane region" description="Helical" evidence="2">
    <location>
        <begin position="242"/>
        <end position="267"/>
    </location>
</feature>
<accession>A0AAW1RZR9</accession>
<name>A0AAW1RZR9_9CHLO</name>
<dbReference type="EMBL" id="JALJOS010000005">
    <property type="protein sequence ID" value="KAK9838896.1"/>
    <property type="molecule type" value="Genomic_DNA"/>
</dbReference>